<dbReference type="AlphaFoldDB" id="A0A1H9F5W4"/>
<dbReference type="EMBL" id="FOFB01000008">
    <property type="protein sequence ID" value="SEQ33322.1"/>
    <property type="molecule type" value="Genomic_DNA"/>
</dbReference>
<name>A0A1H9F5W4_9BACT</name>
<evidence type="ECO:0000313" key="1">
    <source>
        <dbReference type="EMBL" id="SEQ33322.1"/>
    </source>
</evidence>
<sequence length="54" mass="5837">MLLKAGKPETTPHKGESLNSTDTVEAFSYLETRIGYWAISSIVMYLSAEAASGL</sequence>
<gene>
    <name evidence="1" type="ORF">SAMN05444359_10898</name>
</gene>
<dbReference type="Proteomes" id="UP000199021">
    <property type="component" value="Unassembled WGS sequence"/>
</dbReference>
<protein>
    <submittedName>
        <fullName evidence="1">Uncharacterized protein</fullName>
    </submittedName>
</protein>
<accession>A0A1H9F5W4</accession>
<keyword evidence="2" id="KW-1185">Reference proteome</keyword>
<evidence type="ECO:0000313" key="2">
    <source>
        <dbReference type="Proteomes" id="UP000199021"/>
    </source>
</evidence>
<proteinExistence type="predicted"/>
<organism evidence="1 2">
    <name type="scientific">Neolewinella agarilytica</name>
    <dbReference type="NCBI Taxonomy" id="478744"/>
    <lineage>
        <taxon>Bacteria</taxon>
        <taxon>Pseudomonadati</taxon>
        <taxon>Bacteroidota</taxon>
        <taxon>Saprospiria</taxon>
        <taxon>Saprospirales</taxon>
        <taxon>Lewinellaceae</taxon>
        <taxon>Neolewinella</taxon>
    </lineage>
</organism>
<reference evidence="2" key="1">
    <citation type="submission" date="2016-10" db="EMBL/GenBank/DDBJ databases">
        <authorList>
            <person name="Varghese N."/>
            <person name="Submissions S."/>
        </authorList>
    </citation>
    <scope>NUCLEOTIDE SEQUENCE [LARGE SCALE GENOMIC DNA]</scope>
    <source>
        <strain evidence="2">DSM 24740</strain>
    </source>
</reference>
<dbReference type="InParanoid" id="A0A1H9F5W4"/>